<protein>
    <submittedName>
        <fullName evidence="4">Endonuclease/exonuclease/phosphatase family protein</fullName>
    </submittedName>
</protein>
<keyword evidence="2" id="KW-0732">Signal</keyword>
<name>A0ABW0ARI5_9ACTN</name>
<dbReference type="SUPFAM" id="SSF50405">
    <property type="entry name" value="Actin-crosslinking proteins"/>
    <property type="match status" value="1"/>
</dbReference>
<dbReference type="RefSeq" id="WP_344482695.1">
    <property type="nucleotide sequence ID" value="NZ_BAAASB010000018.1"/>
</dbReference>
<dbReference type="Proteomes" id="UP001596160">
    <property type="component" value="Unassembled WGS sequence"/>
</dbReference>
<dbReference type="Gene3D" id="3.60.10.10">
    <property type="entry name" value="Endonuclease/exonuclease/phosphatase"/>
    <property type="match status" value="1"/>
</dbReference>
<dbReference type="Pfam" id="PF03372">
    <property type="entry name" value="Exo_endo_phos"/>
    <property type="match status" value="1"/>
</dbReference>
<evidence type="ECO:0000256" key="1">
    <source>
        <dbReference type="SAM" id="MobiDB-lite"/>
    </source>
</evidence>
<keyword evidence="5" id="KW-1185">Reference proteome</keyword>
<organism evidence="4 5">
    <name type="scientific">Streptomyces amakusaensis</name>
    <dbReference type="NCBI Taxonomy" id="67271"/>
    <lineage>
        <taxon>Bacteria</taxon>
        <taxon>Bacillati</taxon>
        <taxon>Actinomycetota</taxon>
        <taxon>Actinomycetes</taxon>
        <taxon>Kitasatosporales</taxon>
        <taxon>Streptomycetaceae</taxon>
        <taxon>Streptomyces</taxon>
    </lineage>
</organism>
<evidence type="ECO:0000256" key="2">
    <source>
        <dbReference type="SAM" id="SignalP"/>
    </source>
</evidence>
<dbReference type="SUPFAM" id="SSF56219">
    <property type="entry name" value="DNase I-like"/>
    <property type="match status" value="1"/>
</dbReference>
<reference evidence="5" key="1">
    <citation type="journal article" date="2019" name="Int. J. Syst. Evol. Microbiol.">
        <title>The Global Catalogue of Microorganisms (GCM) 10K type strain sequencing project: providing services to taxonomists for standard genome sequencing and annotation.</title>
        <authorList>
            <consortium name="The Broad Institute Genomics Platform"/>
            <consortium name="The Broad Institute Genome Sequencing Center for Infectious Disease"/>
            <person name="Wu L."/>
            <person name="Ma J."/>
        </authorList>
    </citation>
    <scope>NUCLEOTIDE SEQUENCE [LARGE SCALE GENOMIC DNA]</scope>
    <source>
        <strain evidence="5">PCU 266</strain>
    </source>
</reference>
<dbReference type="GO" id="GO:0004519">
    <property type="term" value="F:endonuclease activity"/>
    <property type="evidence" value="ECO:0007669"/>
    <property type="project" value="UniProtKB-KW"/>
</dbReference>
<feature type="domain" description="Endonuclease/exonuclease/phosphatase" evidence="3">
    <location>
        <begin position="258"/>
        <end position="499"/>
    </location>
</feature>
<dbReference type="EMBL" id="JBHSKP010000021">
    <property type="protein sequence ID" value="MFC5155235.1"/>
    <property type="molecule type" value="Genomic_DNA"/>
</dbReference>
<evidence type="ECO:0000313" key="5">
    <source>
        <dbReference type="Proteomes" id="UP001596160"/>
    </source>
</evidence>
<gene>
    <name evidence="4" type="ORF">ACFPRH_26220</name>
</gene>
<sequence>MKLLLRHMVVLCSALFAVIAMSVGSAQAAPRPVPVTAGDKYAIKSVGVGLYVSAEVNNSGATEGMLRARKSGSKEDLGSWERFTLHTDDKGETITLRSEANGNYVTTERGYTGSHRNLLRARGTTVGGWEKLQLVKQPDGHYALRAQKAGIDGTDVYVTAEKQDAGNDAGLLRARASAVGSWEKFELEFLGESNQGSEGSRPQPAAPVPAADIRVMSWNLCANHNDKCGNFRTEGGELGDQIASRMGSTTEAQQYRAVFLQEICESQASEIETKLEFKTGTGWSVRFAPIKYAVDDSSVNAARTCHNAGSAGAWKDRGAYGIGLAIPDSNVWYTSYDLPSPANRTIDGVWVRIEQRTALCAVLPAQALQFCTAHFSAGLPTDDADGTKRKEQAALLQQIVHAYTPAGYRTVYGGDFNAVPPDSASPDTPKDVMASAYQKDKECDEGRDTARPRDGRATKPLEGRSIKIDYLFAPSGATVLSCDVTNPNPPPIVLPPTDHYPLKAHLRIPAL</sequence>
<feature type="compositionally biased region" description="Basic and acidic residues" evidence="1">
    <location>
        <begin position="438"/>
        <end position="460"/>
    </location>
</feature>
<evidence type="ECO:0000313" key="4">
    <source>
        <dbReference type="EMBL" id="MFC5155235.1"/>
    </source>
</evidence>
<evidence type="ECO:0000259" key="3">
    <source>
        <dbReference type="Pfam" id="PF03372"/>
    </source>
</evidence>
<keyword evidence="4" id="KW-0540">Nuclease</keyword>
<feature type="signal peptide" evidence="2">
    <location>
        <begin position="1"/>
        <end position="28"/>
    </location>
</feature>
<dbReference type="InterPro" id="IPR036691">
    <property type="entry name" value="Endo/exonu/phosph_ase_sf"/>
</dbReference>
<keyword evidence="4" id="KW-0255">Endonuclease</keyword>
<dbReference type="Gene3D" id="2.80.10.50">
    <property type="match status" value="2"/>
</dbReference>
<feature type="region of interest" description="Disordered" evidence="1">
    <location>
        <begin position="437"/>
        <end position="460"/>
    </location>
</feature>
<keyword evidence="4" id="KW-0378">Hydrolase</keyword>
<dbReference type="CDD" id="cd00257">
    <property type="entry name" value="beta-trefoil_FSCN-like"/>
    <property type="match status" value="1"/>
</dbReference>
<proteinExistence type="predicted"/>
<dbReference type="InterPro" id="IPR008999">
    <property type="entry name" value="Actin-crosslinking"/>
</dbReference>
<dbReference type="InterPro" id="IPR005135">
    <property type="entry name" value="Endo/exonuclease/phosphatase"/>
</dbReference>
<comment type="caution">
    <text evidence="4">The sequence shown here is derived from an EMBL/GenBank/DDBJ whole genome shotgun (WGS) entry which is preliminary data.</text>
</comment>
<accession>A0ABW0ARI5</accession>
<feature type="chain" id="PRO_5047028765" evidence="2">
    <location>
        <begin position="29"/>
        <end position="511"/>
    </location>
</feature>